<dbReference type="FunCoup" id="A0A2P5I470">
    <property type="interactions" value="797"/>
</dbReference>
<protein>
    <recommendedName>
        <fullName evidence="6">RNA polymerase II subunit A C-terminal domain phosphatase</fullName>
        <ecNumber evidence="6">3.1.3.16</ecNumber>
    </recommendedName>
</protein>
<comment type="catalytic activity">
    <reaction evidence="5 6">
        <text>O-phospho-L-threonyl-[protein] + H2O = L-threonyl-[protein] + phosphate</text>
        <dbReference type="Rhea" id="RHEA:47004"/>
        <dbReference type="Rhea" id="RHEA-COMP:11060"/>
        <dbReference type="Rhea" id="RHEA-COMP:11605"/>
        <dbReference type="ChEBI" id="CHEBI:15377"/>
        <dbReference type="ChEBI" id="CHEBI:30013"/>
        <dbReference type="ChEBI" id="CHEBI:43474"/>
        <dbReference type="ChEBI" id="CHEBI:61977"/>
        <dbReference type="EC" id="3.1.3.16"/>
    </reaction>
</comment>
<feature type="compositionally biased region" description="Acidic residues" evidence="7">
    <location>
        <begin position="786"/>
        <end position="797"/>
    </location>
</feature>
<dbReference type="PROSITE" id="PS50969">
    <property type="entry name" value="FCP1"/>
    <property type="match status" value="1"/>
</dbReference>
<dbReference type="EC" id="3.1.3.16" evidence="6"/>
<dbReference type="Gene3D" id="3.40.50.10190">
    <property type="entry name" value="BRCT domain"/>
    <property type="match status" value="1"/>
</dbReference>
<feature type="compositionally biased region" description="Polar residues" evidence="7">
    <location>
        <begin position="685"/>
        <end position="706"/>
    </location>
</feature>
<feature type="region of interest" description="Disordered" evidence="7">
    <location>
        <begin position="598"/>
        <end position="814"/>
    </location>
</feature>
<feature type="compositionally biased region" description="Basic and acidic residues" evidence="7">
    <location>
        <begin position="639"/>
        <end position="651"/>
    </location>
</feature>
<dbReference type="InterPro" id="IPR011947">
    <property type="entry name" value="FCP1_euk"/>
</dbReference>
<dbReference type="OrthoDB" id="10249888at2759"/>
<organism evidence="10 11">
    <name type="scientific">Diaporthe helianthi</name>
    <dbReference type="NCBI Taxonomy" id="158607"/>
    <lineage>
        <taxon>Eukaryota</taxon>
        <taxon>Fungi</taxon>
        <taxon>Dikarya</taxon>
        <taxon>Ascomycota</taxon>
        <taxon>Pezizomycotina</taxon>
        <taxon>Sordariomycetes</taxon>
        <taxon>Sordariomycetidae</taxon>
        <taxon>Diaporthales</taxon>
        <taxon>Diaporthaceae</taxon>
        <taxon>Diaporthe</taxon>
    </lineage>
</organism>
<dbReference type="InterPro" id="IPR036420">
    <property type="entry name" value="BRCT_dom_sf"/>
</dbReference>
<dbReference type="NCBIfam" id="TIGR02250">
    <property type="entry name" value="FCP1_euk"/>
    <property type="match status" value="1"/>
</dbReference>
<dbReference type="Proteomes" id="UP000094444">
    <property type="component" value="Unassembled WGS sequence"/>
</dbReference>
<keyword evidence="3 6" id="KW-0539">Nucleus</keyword>
<feature type="compositionally biased region" description="Acidic residues" evidence="7">
    <location>
        <begin position="625"/>
        <end position="638"/>
    </location>
</feature>
<sequence length="834" mass="91760">MGSVTEFPLGPHLRYPVTITRLIYQPGDEVKKGSNAMEFSYKYKMEFGDQITGDIRNEEQTGFASWPCPTNGTLKSWDIRVGQVIARSRTCVRIEETCIHDNQYGGMCLICGKPTDEIDFYTTQLDTARAPVQMIHDNVKLTVSLDRAAETELLQQKRLLEHRKLSLVVDLDQTIIHACIDPTVGEWQIDPTNPNHDAVKDVQSFQLNDDGPRGLASGCSYYIKMRPNLRKFLTNMAKLYELHVYTMGTRAYAMNIAKIVDPDKKLFGDRIISRDENGNMTAKSLQRLFPVSTNMVVVIDDRADVWPNNRRNLIKVVPYDFFKGTGDINSSFLPKRPDLTPAPDAVPEPTITNGEAKSDAKANAEATAAPHAGGDPAVADTSSDNDVALLKAQTEQERALEKQLTDRPLLHMQEKLDKDDQEAGKAGAENETPGSGQVTPPQQRQHVLLDDDAELIYLERHLTNLHEKYYEAYESRENSRSIPDVGAVLDELKHEVLRGTRIVLSGIVPNNVDKWSHEIALQVKSFGAILEDRIHPGITHLVVSLLRPRTAKVREAVRIPTIKIVNQNWLQDSISQWEELDETPYLLDLHPADRGGLAPLVLPGKGDGSPGPESIDTAMQNGLAEPDELDSADEEDELDPRSPIDELKTFDFNEADEELAAFMEEEDDDGDDDDDSGKSEQGGQTDSEFGDNNSTISETASETGSKPASARREAVNGTSPGSKRKHGDGDAGDDGESDVGGSGGSALSKKIKMSRSQGASKLRTAYEPEPELQGGEGTGVNGGGQGDEEENEDEVDLLETGGGGNDDLDDFEIDEAELEAELEKEEQEQLAEKG</sequence>
<feature type="region of interest" description="Disordered" evidence="7">
    <location>
        <begin position="332"/>
        <end position="382"/>
    </location>
</feature>
<evidence type="ECO:0000256" key="3">
    <source>
        <dbReference type="ARBA" id="ARBA00023242"/>
    </source>
</evidence>
<dbReference type="PANTHER" id="PTHR23081">
    <property type="entry name" value="RNA POLYMERASE II CTD PHOSPHATASE"/>
    <property type="match status" value="1"/>
</dbReference>
<comment type="catalytic activity">
    <reaction evidence="4 6">
        <text>O-phospho-L-seryl-[protein] + H2O = L-seryl-[protein] + phosphate</text>
        <dbReference type="Rhea" id="RHEA:20629"/>
        <dbReference type="Rhea" id="RHEA-COMP:9863"/>
        <dbReference type="Rhea" id="RHEA-COMP:11604"/>
        <dbReference type="ChEBI" id="CHEBI:15377"/>
        <dbReference type="ChEBI" id="CHEBI:29999"/>
        <dbReference type="ChEBI" id="CHEBI:43474"/>
        <dbReference type="ChEBI" id="CHEBI:83421"/>
        <dbReference type="EC" id="3.1.3.16"/>
    </reaction>
</comment>
<keyword evidence="2 6" id="KW-0378">Hydrolase</keyword>
<dbReference type="EMBL" id="MAVT02000282">
    <property type="protein sequence ID" value="POS77300.1"/>
    <property type="molecule type" value="Genomic_DNA"/>
</dbReference>
<evidence type="ECO:0000256" key="2">
    <source>
        <dbReference type="ARBA" id="ARBA00022801"/>
    </source>
</evidence>
<dbReference type="InterPro" id="IPR039189">
    <property type="entry name" value="Fcp1"/>
</dbReference>
<dbReference type="CDD" id="cd07521">
    <property type="entry name" value="HAD_FCP1-like"/>
    <property type="match status" value="1"/>
</dbReference>
<dbReference type="SUPFAM" id="SSF52113">
    <property type="entry name" value="BRCT domain"/>
    <property type="match status" value="1"/>
</dbReference>
<proteinExistence type="predicted"/>
<evidence type="ECO:0000256" key="6">
    <source>
        <dbReference type="RuleBase" id="RU366066"/>
    </source>
</evidence>
<dbReference type="SUPFAM" id="SSF56784">
    <property type="entry name" value="HAD-like"/>
    <property type="match status" value="1"/>
</dbReference>
<dbReference type="Pfam" id="PF03031">
    <property type="entry name" value="NIF"/>
    <property type="match status" value="1"/>
</dbReference>
<dbReference type="FunFam" id="3.40.50.1000:FF:000142">
    <property type="entry name" value="Similar to FCP1-like phosphatase"/>
    <property type="match status" value="1"/>
</dbReference>
<dbReference type="InterPro" id="IPR004274">
    <property type="entry name" value="FCP1_dom"/>
</dbReference>
<evidence type="ECO:0000259" key="9">
    <source>
        <dbReference type="PROSITE" id="PS50969"/>
    </source>
</evidence>
<dbReference type="InParanoid" id="A0A2P5I470"/>
<accession>A0A2P5I470</accession>
<dbReference type="AlphaFoldDB" id="A0A2P5I470"/>
<dbReference type="PROSITE" id="PS50172">
    <property type="entry name" value="BRCT"/>
    <property type="match status" value="1"/>
</dbReference>
<dbReference type="CDD" id="cd17729">
    <property type="entry name" value="BRCT_CTDP1"/>
    <property type="match status" value="1"/>
</dbReference>
<reference evidence="10" key="1">
    <citation type="submission" date="2017-09" db="EMBL/GenBank/DDBJ databases">
        <title>Polyketide synthases of a Diaporthe helianthi virulent isolate.</title>
        <authorList>
            <person name="Baroncelli R."/>
        </authorList>
    </citation>
    <scope>NUCLEOTIDE SEQUENCE [LARGE SCALE GENOMIC DNA]</scope>
    <source>
        <strain evidence="10">7/96</strain>
    </source>
</reference>
<feature type="compositionally biased region" description="Polar residues" evidence="7">
    <location>
        <begin position="432"/>
        <end position="442"/>
    </location>
</feature>
<dbReference type="SMART" id="SM00577">
    <property type="entry name" value="CPDc"/>
    <property type="match status" value="1"/>
</dbReference>
<comment type="function">
    <text evidence="6">This promotes the activity of RNA polymerase II.</text>
</comment>
<evidence type="ECO:0000259" key="8">
    <source>
        <dbReference type="PROSITE" id="PS50172"/>
    </source>
</evidence>
<dbReference type="PANTHER" id="PTHR23081:SF36">
    <property type="entry name" value="RNA POLYMERASE II SUBUNIT A C-TERMINAL DOMAIN PHOSPHATASE"/>
    <property type="match status" value="1"/>
</dbReference>
<dbReference type="STRING" id="158607.A0A2P5I470"/>
<comment type="subcellular location">
    <subcellularLocation>
        <location evidence="1 6">Nucleus</location>
    </subcellularLocation>
</comment>
<evidence type="ECO:0000256" key="7">
    <source>
        <dbReference type="SAM" id="MobiDB-lite"/>
    </source>
</evidence>
<feature type="compositionally biased region" description="Acidic residues" evidence="7">
    <location>
        <begin position="653"/>
        <end position="675"/>
    </location>
</feature>
<name>A0A2P5I470_DIAHE</name>
<evidence type="ECO:0000313" key="11">
    <source>
        <dbReference type="Proteomes" id="UP000094444"/>
    </source>
</evidence>
<comment type="caution">
    <text evidence="10">The sequence shown here is derived from an EMBL/GenBank/DDBJ whole genome shotgun (WGS) entry which is preliminary data.</text>
</comment>
<feature type="region of interest" description="Disordered" evidence="7">
    <location>
        <begin position="418"/>
        <end position="442"/>
    </location>
</feature>
<dbReference type="Gene3D" id="3.40.50.1000">
    <property type="entry name" value="HAD superfamily/HAD-like"/>
    <property type="match status" value="1"/>
</dbReference>
<dbReference type="InterPro" id="IPR001357">
    <property type="entry name" value="BRCT_dom"/>
</dbReference>
<evidence type="ECO:0000256" key="1">
    <source>
        <dbReference type="ARBA" id="ARBA00004123"/>
    </source>
</evidence>
<feature type="domain" description="BRCT" evidence="8">
    <location>
        <begin position="492"/>
        <end position="587"/>
    </location>
</feature>
<gene>
    <name evidence="10" type="ORF">DHEL01_v204302</name>
</gene>
<dbReference type="InterPro" id="IPR036412">
    <property type="entry name" value="HAD-like_sf"/>
</dbReference>
<dbReference type="SMART" id="SM00292">
    <property type="entry name" value="BRCT"/>
    <property type="match status" value="1"/>
</dbReference>
<feature type="compositionally biased region" description="Gly residues" evidence="7">
    <location>
        <begin position="774"/>
        <end position="785"/>
    </location>
</feature>
<evidence type="ECO:0000256" key="4">
    <source>
        <dbReference type="ARBA" id="ARBA00047761"/>
    </source>
</evidence>
<dbReference type="InterPro" id="IPR023214">
    <property type="entry name" value="HAD_sf"/>
</dbReference>
<evidence type="ECO:0000313" key="10">
    <source>
        <dbReference type="EMBL" id="POS77300.1"/>
    </source>
</evidence>
<keyword evidence="11" id="KW-1185">Reference proteome</keyword>
<evidence type="ECO:0000256" key="5">
    <source>
        <dbReference type="ARBA" id="ARBA00048336"/>
    </source>
</evidence>
<feature type="domain" description="FCP1 homology" evidence="9">
    <location>
        <begin position="160"/>
        <end position="339"/>
    </location>
</feature>
<dbReference type="GO" id="GO:0005634">
    <property type="term" value="C:nucleus"/>
    <property type="evidence" value="ECO:0007669"/>
    <property type="project" value="UniProtKB-SubCell"/>
</dbReference>
<dbReference type="GO" id="GO:0008420">
    <property type="term" value="F:RNA polymerase II CTD heptapeptide repeat phosphatase activity"/>
    <property type="evidence" value="ECO:0007669"/>
    <property type="project" value="UniProtKB-UniRule"/>
</dbReference>